<dbReference type="EMBL" id="RZNX01000001">
    <property type="protein sequence ID" value="RUT35982.1"/>
    <property type="molecule type" value="Genomic_DNA"/>
</dbReference>
<evidence type="ECO:0000256" key="5">
    <source>
        <dbReference type="ARBA" id="ARBA00023136"/>
    </source>
</evidence>
<feature type="transmembrane region" description="Helical" evidence="6">
    <location>
        <begin position="12"/>
        <end position="36"/>
    </location>
</feature>
<evidence type="ECO:0000256" key="4">
    <source>
        <dbReference type="ARBA" id="ARBA00022989"/>
    </source>
</evidence>
<feature type="domain" description="Putative aromatic acid exporter C-terminal" evidence="7">
    <location>
        <begin position="145"/>
        <end position="307"/>
    </location>
</feature>
<feature type="transmembrane region" description="Helical" evidence="6">
    <location>
        <begin position="118"/>
        <end position="139"/>
    </location>
</feature>
<comment type="subcellular location">
    <subcellularLocation>
        <location evidence="1">Cell membrane</location>
        <topology evidence="1">Multi-pass membrane protein</topology>
    </subcellularLocation>
</comment>
<dbReference type="InterPro" id="IPR021062">
    <property type="entry name" value="ArAE_1_C"/>
</dbReference>
<gene>
    <name evidence="8" type="ORF">EJP77_02995</name>
</gene>
<name>A0A433XPF5_9BACL</name>
<evidence type="ECO:0000313" key="9">
    <source>
        <dbReference type="Proteomes" id="UP000272464"/>
    </source>
</evidence>
<keyword evidence="3 6" id="KW-0812">Transmembrane</keyword>
<dbReference type="PANTHER" id="PTHR40064:SF1">
    <property type="entry name" value="MEMBRANE PROTEIN"/>
    <property type="match status" value="1"/>
</dbReference>
<evidence type="ECO:0000256" key="3">
    <source>
        <dbReference type="ARBA" id="ARBA00022692"/>
    </source>
</evidence>
<keyword evidence="4 6" id="KW-1133">Transmembrane helix</keyword>
<keyword evidence="9" id="KW-1185">Reference proteome</keyword>
<dbReference type="AlphaFoldDB" id="A0A433XPF5"/>
<dbReference type="Proteomes" id="UP000272464">
    <property type="component" value="Unassembled WGS sequence"/>
</dbReference>
<proteinExistence type="predicted"/>
<dbReference type="OrthoDB" id="357521at2"/>
<feature type="transmembrane region" description="Helical" evidence="6">
    <location>
        <begin position="57"/>
        <end position="83"/>
    </location>
</feature>
<evidence type="ECO:0000313" key="8">
    <source>
        <dbReference type="EMBL" id="RUT35982.1"/>
    </source>
</evidence>
<keyword evidence="2" id="KW-1003">Cell membrane</keyword>
<reference evidence="8 9" key="1">
    <citation type="submission" date="2018-12" db="EMBL/GenBank/DDBJ databases">
        <authorList>
            <person name="Sun L."/>
            <person name="Chen Z."/>
        </authorList>
    </citation>
    <scope>NUCLEOTIDE SEQUENCE [LARGE SCALE GENOMIC DNA]</scope>
    <source>
        <strain evidence="8 9">3-5-3</strain>
    </source>
</reference>
<dbReference type="RefSeq" id="WP_127197678.1">
    <property type="nucleotide sequence ID" value="NZ_RZNX01000001.1"/>
</dbReference>
<dbReference type="Pfam" id="PF06081">
    <property type="entry name" value="ArAE_1"/>
    <property type="match status" value="1"/>
</dbReference>
<dbReference type="Pfam" id="PF11728">
    <property type="entry name" value="ArAE_1_C"/>
    <property type="match status" value="1"/>
</dbReference>
<dbReference type="GO" id="GO:0005886">
    <property type="term" value="C:plasma membrane"/>
    <property type="evidence" value="ECO:0007669"/>
    <property type="project" value="UniProtKB-SubCell"/>
</dbReference>
<evidence type="ECO:0000256" key="1">
    <source>
        <dbReference type="ARBA" id="ARBA00004651"/>
    </source>
</evidence>
<dbReference type="InterPro" id="IPR038323">
    <property type="entry name" value="ArAE_1_C_sf"/>
</dbReference>
<dbReference type="Gene3D" id="1.20.120.940">
    <property type="entry name" value="Putative aromatic acid exporter, C-terminal domain"/>
    <property type="match status" value="1"/>
</dbReference>
<dbReference type="InterPro" id="IPR052984">
    <property type="entry name" value="UPF0421"/>
</dbReference>
<evidence type="ECO:0000256" key="6">
    <source>
        <dbReference type="SAM" id="Phobius"/>
    </source>
</evidence>
<comment type="caution">
    <text evidence="8">The sequence shown here is derived from an EMBL/GenBank/DDBJ whole genome shotgun (WGS) entry which is preliminary data.</text>
</comment>
<dbReference type="InterPro" id="IPR010343">
    <property type="entry name" value="ArAE_1"/>
</dbReference>
<organism evidence="8 9">
    <name type="scientific">Paenibacillus zeisoli</name>
    <dbReference type="NCBI Taxonomy" id="2496267"/>
    <lineage>
        <taxon>Bacteria</taxon>
        <taxon>Bacillati</taxon>
        <taxon>Bacillota</taxon>
        <taxon>Bacilli</taxon>
        <taxon>Bacillales</taxon>
        <taxon>Paenibacillaceae</taxon>
        <taxon>Paenibacillus</taxon>
    </lineage>
</organism>
<evidence type="ECO:0000256" key="2">
    <source>
        <dbReference type="ARBA" id="ARBA00022475"/>
    </source>
</evidence>
<accession>A0A433XPF5</accession>
<sequence length="323" mass="36562">MGFRVIKTTIATVLAIIIAHLLGILNPLSAGLLAILGVDVTRKRSIHTVSSRFFASIVGLVMSSALFYIFGFHIWVLAVYILIGFPLISKANLKEGIVTSSVVVFRVFGAEDVSFHALFTQILLLIIGLGSAMVVNMIYMPNEEDKLGIIRSKVDTLFSKIFERIAYQLRFPDYVWDGQELIDASQEVELGLSTAKRALDNQVISPNEAWTIYFYMRKQQLDRIESMLQLISQVYQRMPQGESAAVLFDQMSVDVMSETYTGITEHMLRELETEFKAMELPTSREEFEIRSAILQLCRELGLYLDVSKKSKYPTGKTEQLRSY</sequence>
<evidence type="ECO:0000259" key="7">
    <source>
        <dbReference type="Pfam" id="PF11728"/>
    </source>
</evidence>
<keyword evidence="5 6" id="KW-0472">Membrane</keyword>
<dbReference type="PANTHER" id="PTHR40064">
    <property type="entry name" value="MEMBRANE PROTEIN-RELATED"/>
    <property type="match status" value="1"/>
</dbReference>
<protein>
    <submittedName>
        <fullName evidence="8">Aromatic acid exporter family protein</fullName>
    </submittedName>
</protein>